<dbReference type="EMBL" id="CAVMJV010000007">
    <property type="protein sequence ID" value="CAK5034548.1"/>
    <property type="molecule type" value="Genomic_DNA"/>
</dbReference>
<keyword evidence="2" id="KW-1185">Reference proteome</keyword>
<organism evidence="1 2">
    <name type="scientific">Meloidogyne enterolobii</name>
    <name type="common">Root-knot nematode worm</name>
    <name type="synonym">Meloidogyne mayaguensis</name>
    <dbReference type="NCBI Taxonomy" id="390850"/>
    <lineage>
        <taxon>Eukaryota</taxon>
        <taxon>Metazoa</taxon>
        <taxon>Ecdysozoa</taxon>
        <taxon>Nematoda</taxon>
        <taxon>Chromadorea</taxon>
        <taxon>Rhabditida</taxon>
        <taxon>Tylenchina</taxon>
        <taxon>Tylenchomorpha</taxon>
        <taxon>Tylenchoidea</taxon>
        <taxon>Meloidogynidae</taxon>
        <taxon>Meloidogyninae</taxon>
        <taxon>Meloidogyne</taxon>
    </lineage>
</organism>
<evidence type="ECO:0000313" key="1">
    <source>
        <dbReference type="EMBL" id="CAK5034548.1"/>
    </source>
</evidence>
<gene>
    <name evidence="1" type="ORF">MENTE1834_LOCUS8470</name>
</gene>
<comment type="caution">
    <text evidence="1">The sequence shown here is derived from an EMBL/GenBank/DDBJ whole genome shotgun (WGS) entry which is preliminary data.</text>
</comment>
<sequence>MFFYRILLFYFTRVRFFYFLHFYSFTLALSFQSESFRPFIALQQNFQKKSFSFSRKNKMFLRVYTQINSSILPSFFVCHFIKWKKH</sequence>
<reference evidence="1" key="1">
    <citation type="submission" date="2023-11" db="EMBL/GenBank/DDBJ databases">
        <authorList>
            <person name="Poullet M."/>
        </authorList>
    </citation>
    <scope>NUCLEOTIDE SEQUENCE</scope>
    <source>
        <strain evidence="1">E1834</strain>
    </source>
</reference>
<protein>
    <submittedName>
        <fullName evidence="1">Uncharacterized protein</fullName>
    </submittedName>
</protein>
<evidence type="ECO:0000313" key="2">
    <source>
        <dbReference type="Proteomes" id="UP001497535"/>
    </source>
</evidence>
<accession>A0ACB0Y6M1</accession>
<proteinExistence type="predicted"/>
<name>A0ACB0Y6M1_MELEN</name>
<dbReference type="Proteomes" id="UP001497535">
    <property type="component" value="Unassembled WGS sequence"/>
</dbReference>